<dbReference type="Gene3D" id="3.30.310.10">
    <property type="entry name" value="TATA-Binding Protein"/>
    <property type="match status" value="1"/>
</dbReference>
<evidence type="ECO:0000256" key="4">
    <source>
        <dbReference type="ARBA" id="ARBA00004496"/>
    </source>
</evidence>
<feature type="domain" description="RNase H type-2" evidence="16">
    <location>
        <begin position="76"/>
        <end position="292"/>
    </location>
</feature>
<comment type="function">
    <text evidence="3 14">Endonuclease that specifically degrades the RNA of RNA-DNA hybrids.</text>
</comment>
<comment type="catalytic activity">
    <reaction evidence="1 14 15">
        <text>Endonucleolytic cleavage to 5'-phosphomonoester.</text>
        <dbReference type="EC" id="3.1.26.4"/>
    </reaction>
</comment>
<dbReference type="RefSeq" id="WP_042748229.1">
    <property type="nucleotide sequence ID" value="NZ_AZSI01000036.1"/>
</dbReference>
<dbReference type="NCBIfam" id="TIGR00716">
    <property type="entry name" value="rnhC"/>
    <property type="match status" value="1"/>
</dbReference>
<comment type="similarity">
    <text evidence="5 14">Belongs to the RNase HII family. RnhC subfamily.</text>
</comment>
<dbReference type="PATRIC" id="fig|1415168.3.peg.1321"/>
<organism evidence="17 18">
    <name type="scientific">Lactococcus cremoris subsp. cremoris GE214</name>
    <dbReference type="NCBI Taxonomy" id="1415168"/>
    <lineage>
        <taxon>Bacteria</taxon>
        <taxon>Bacillati</taxon>
        <taxon>Bacillota</taxon>
        <taxon>Bacilli</taxon>
        <taxon>Lactobacillales</taxon>
        <taxon>Streptococcaceae</taxon>
        <taxon>Lactococcus</taxon>
        <taxon>Lactococcus cremoris subsp. cremoris</taxon>
    </lineage>
</organism>
<evidence type="ECO:0000256" key="7">
    <source>
        <dbReference type="ARBA" id="ARBA00021407"/>
    </source>
</evidence>
<evidence type="ECO:0000256" key="3">
    <source>
        <dbReference type="ARBA" id="ARBA00004065"/>
    </source>
</evidence>
<dbReference type="InterPro" id="IPR001352">
    <property type="entry name" value="RNase_HII/HIII"/>
</dbReference>
<dbReference type="InterPro" id="IPR004641">
    <property type="entry name" value="RNase_HIII"/>
</dbReference>
<evidence type="ECO:0000256" key="2">
    <source>
        <dbReference type="ARBA" id="ARBA00001946"/>
    </source>
</evidence>
<feature type="binding site" evidence="14 15">
    <location>
        <position position="82"/>
    </location>
    <ligand>
        <name>a divalent metal cation</name>
        <dbReference type="ChEBI" id="CHEBI:60240"/>
    </ligand>
</feature>
<comment type="cofactor">
    <cofactor evidence="14 15">
        <name>Mn(2+)</name>
        <dbReference type="ChEBI" id="CHEBI:29035"/>
    </cofactor>
    <cofactor evidence="14 15">
        <name>Mg(2+)</name>
        <dbReference type="ChEBI" id="CHEBI:18420"/>
    </cofactor>
    <text evidence="14 15">Manganese or magnesium. Binds 1 divalent metal ion per monomer in the absence of substrate. May bind a second metal ion after substrate binding.</text>
</comment>
<evidence type="ECO:0000313" key="17">
    <source>
        <dbReference type="EMBL" id="KEY62577.1"/>
    </source>
</evidence>
<evidence type="ECO:0000256" key="12">
    <source>
        <dbReference type="ARBA" id="ARBA00022801"/>
    </source>
</evidence>
<dbReference type="Proteomes" id="UP000028401">
    <property type="component" value="Unassembled WGS sequence"/>
</dbReference>
<keyword evidence="13 14" id="KW-0460">Magnesium</keyword>
<dbReference type="FunFam" id="3.30.420.10:FF:000047">
    <property type="entry name" value="Ribonuclease HIII"/>
    <property type="match status" value="1"/>
</dbReference>
<dbReference type="GO" id="GO:0003723">
    <property type="term" value="F:RNA binding"/>
    <property type="evidence" value="ECO:0007669"/>
    <property type="project" value="UniProtKB-UniRule"/>
</dbReference>
<feature type="binding site" evidence="14 15">
    <location>
        <position position="83"/>
    </location>
    <ligand>
        <name>a divalent metal cation</name>
        <dbReference type="ChEBI" id="CHEBI:60240"/>
    </ligand>
</feature>
<dbReference type="AlphaFoldDB" id="A0A084AB98"/>
<evidence type="ECO:0000256" key="6">
    <source>
        <dbReference type="ARBA" id="ARBA00012180"/>
    </source>
</evidence>
<evidence type="ECO:0000256" key="10">
    <source>
        <dbReference type="ARBA" id="ARBA00022723"/>
    </source>
</evidence>
<dbReference type="CDD" id="cd14796">
    <property type="entry name" value="RNAse_HIII_N"/>
    <property type="match status" value="1"/>
</dbReference>
<evidence type="ECO:0000256" key="13">
    <source>
        <dbReference type="ARBA" id="ARBA00022842"/>
    </source>
</evidence>
<evidence type="ECO:0000256" key="9">
    <source>
        <dbReference type="ARBA" id="ARBA00022722"/>
    </source>
</evidence>
<dbReference type="EC" id="3.1.26.4" evidence="6 14"/>
<evidence type="ECO:0000256" key="15">
    <source>
        <dbReference type="PROSITE-ProRule" id="PRU01319"/>
    </source>
</evidence>
<evidence type="ECO:0000256" key="5">
    <source>
        <dbReference type="ARBA" id="ARBA00008378"/>
    </source>
</evidence>
<dbReference type="InterPro" id="IPR036397">
    <property type="entry name" value="RNaseH_sf"/>
</dbReference>
<reference evidence="17 18" key="1">
    <citation type="submission" date="2014-06" db="EMBL/GenBank/DDBJ databases">
        <title>Draft genome sequence of the putrescine producing strain Lactococcus lactis subsp cremoris GE214.</title>
        <authorList>
            <person name="Ladero V."/>
            <person name="Linares D.M."/>
            <person name="del Rio B."/>
            <person name="Mayo B."/>
            <person name="Martin M.C."/>
            <person name="Fernandez M."/>
            <person name="Alvarez M.A."/>
        </authorList>
    </citation>
    <scope>NUCLEOTIDE SEQUENCE [LARGE SCALE GENOMIC DNA]</scope>
    <source>
        <strain evidence="17 18">GE214</strain>
    </source>
</reference>
<dbReference type="CDD" id="cd06590">
    <property type="entry name" value="RNase_HII_bacteria_HIII_like"/>
    <property type="match status" value="1"/>
</dbReference>
<dbReference type="Gene3D" id="3.30.420.10">
    <property type="entry name" value="Ribonuclease H-like superfamily/Ribonuclease H"/>
    <property type="match status" value="1"/>
</dbReference>
<dbReference type="Pfam" id="PF11858">
    <property type="entry name" value="DUF3378"/>
    <property type="match status" value="1"/>
</dbReference>
<evidence type="ECO:0000259" key="16">
    <source>
        <dbReference type="PROSITE" id="PS51975"/>
    </source>
</evidence>
<sequence>MNIVLKLSSNACQQLSEKYKSYEQTSKNPYIRFFAKVGKTSISVYTSGKVVFQGSDAEKIASEFGHVAQVVPKKQTNLIGTDEVGNGSYFGGLMVTASFVSDNHLKFLKEMGVADSKKLTDEKICQIAPKLIEEIPHVALVVEPEKYNEVIASGYNAVSIKVALHNQAIYLLEKQLGSQPESIVIDAFTTEANYKKYVSAEKNHPLTNITLLTKAEDQFLAVAVSSIISRYKFLENLKKLSKESGFTLPSGAGNLSDKVAAQIIKSQGIDALNHLAKLHFANTQKAMKIAQL</sequence>
<keyword evidence="10 14" id="KW-0479">Metal-binding</keyword>
<evidence type="ECO:0000256" key="1">
    <source>
        <dbReference type="ARBA" id="ARBA00000077"/>
    </source>
</evidence>
<comment type="cofactor">
    <cofactor evidence="2">
        <name>Mg(2+)</name>
        <dbReference type="ChEBI" id="CHEBI:18420"/>
    </cofactor>
</comment>
<proteinExistence type="inferred from homology"/>
<feature type="binding site" evidence="14 15">
    <location>
        <position position="186"/>
    </location>
    <ligand>
        <name>a divalent metal cation</name>
        <dbReference type="ChEBI" id="CHEBI:60240"/>
    </ligand>
</feature>
<name>A0A084AB98_LACLC</name>
<dbReference type="InterPro" id="IPR024568">
    <property type="entry name" value="RNase_HIII_N"/>
</dbReference>
<dbReference type="InterPro" id="IPR012337">
    <property type="entry name" value="RNaseH-like_sf"/>
</dbReference>
<keyword evidence="8 14" id="KW-0963">Cytoplasm</keyword>
<dbReference type="InterPro" id="IPR024567">
    <property type="entry name" value="RNase_HII/HIII_dom"/>
</dbReference>
<accession>A0A084AB98</accession>
<dbReference type="GO" id="GO:0005737">
    <property type="term" value="C:cytoplasm"/>
    <property type="evidence" value="ECO:0007669"/>
    <property type="project" value="UniProtKB-SubCell"/>
</dbReference>
<evidence type="ECO:0000256" key="14">
    <source>
        <dbReference type="HAMAP-Rule" id="MF_00053"/>
    </source>
</evidence>
<evidence type="ECO:0000256" key="8">
    <source>
        <dbReference type="ARBA" id="ARBA00022490"/>
    </source>
</evidence>
<dbReference type="GO" id="GO:0000287">
    <property type="term" value="F:magnesium ion binding"/>
    <property type="evidence" value="ECO:0007669"/>
    <property type="project" value="UniProtKB-UniRule"/>
</dbReference>
<dbReference type="GO" id="GO:0006298">
    <property type="term" value="P:mismatch repair"/>
    <property type="evidence" value="ECO:0007669"/>
    <property type="project" value="TreeGrafter"/>
</dbReference>
<dbReference type="GO" id="GO:0043137">
    <property type="term" value="P:DNA replication, removal of RNA primer"/>
    <property type="evidence" value="ECO:0007669"/>
    <property type="project" value="TreeGrafter"/>
</dbReference>
<dbReference type="HAMAP" id="MF_00053">
    <property type="entry name" value="RNase_HIII"/>
    <property type="match status" value="1"/>
</dbReference>
<dbReference type="PIRSF" id="PIRSF037748">
    <property type="entry name" value="RnhC"/>
    <property type="match status" value="1"/>
</dbReference>
<protein>
    <recommendedName>
        <fullName evidence="7 14">Ribonuclease HIII</fullName>
        <shortName evidence="14">RNase HIII</shortName>
        <ecNumber evidence="6 14">3.1.26.4</ecNumber>
    </recommendedName>
</protein>
<keyword evidence="9 14" id="KW-0540">Nuclease</keyword>
<dbReference type="EMBL" id="AZSI01000036">
    <property type="protein sequence ID" value="KEY62577.1"/>
    <property type="molecule type" value="Genomic_DNA"/>
</dbReference>
<dbReference type="PANTHER" id="PTHR10954">
    <property type="entry name" value="RIBONUCLEASE H2 SUBUNIT A"/>
    <property type="match status" value="1"/>
</dbReference>
<dbReference type="PROSITE" id="PS51975">
    <property type="entry name" value="RNASE_H_2"/>
    <property type="match status" value="1"/>
</dbReference>
<dbReference type="PANTHER" id="PTHR10954:SF23">
    <property type="entry name" value="RIBONUCLEASE"/>
    <property type="match status" value="1"/>
</dbReference>
<dbReference type="SUPFAM" id="SSF53098">
    <property type="entry name" value="Ribonuclease H-like"/>
    <property type="match status" value="1"/>
</dbReference>
<gene>
    <name evidence="14" type="primary">rnhC</name>
    <name evidence="17" type="ORF">U725_01247</name>
</gene>
<comment type="subcellular location">
    <subcellularLocation>
        <location evidence="4 14">Cytoplasm</location>
    </subcellularLocation>
</comment>
<dbReference type="Pfam" id="PF01351">
    <property type="entry name" value="RNase_HII"/>
    <property type="match status" value="1"/>
</dbReference>
<dbReference type="GO" id="GO:0004523">
    <property type="term" value="F:RNA-DNA hybrid ribonuclease activity"/>
    <property type="evidence" value="ECO:0007669"/>
    <property type="project" value="UniProtKB-UniRule"/>
</dbReference>
<comment type="caution">
    <text evidence="17">The sequence shown here is derived from an EMBL/GenBank/DDBJ whole genome shotgun (WGS) entry which is preliminary data.</text>
</comment>
<dbReference type="GO" id="GO:0032299">
    <property type="term" value="C:ribonuclease H2 complex"/>
    <property type="evidence" value="ECO:0007669"/>
    <property type="project" value="TreeGrafter"/>
</dbReference>
<dbReference type="InterPro" id="IPR012295">
    <property type="entry name" value="TBP_dom_sf"/>
</dbReference>
<evidence type="ECO:0000256" key="11">
    <source>
        <dbReference type="ARBA" id="ARBA00022759"/>
    </source>
</evidence>
<evidence type="ECO:0000313" key="18">
    <source>
        <dbReference type="Proteomes" id="UP000028401"/>
    </source>
</evidence>
<keyword evidence="12 14" id="KW-0378">Hydrolase</keyword>
<keyword evidence="11 14" id="KW-0255">Endonuclease</keyword>